<dbReference type="EMBL" id="UOGJ01000088">
    <property type="protein sequence ID" value="VAX36223.1"/>
    <property type="molecule type" value="Genomic_DNA"/>
</dbReference>
<sequence>MHKLTRMKKSRNSWKEKARERADQLREDRKLKKKQSAKI</sequence>
<feature type="compositionally biased region" description="Basic residues" evidence="1">
    <location>
        <begin position="1"/>
        <end position="12"/>
    </location>
</feature>
<proteinExistence type="predicted"/>
<accession>A0A3B1DHG8</accession>
<name>A0A3B1DHG8_9ZZZZ</name>
<evidence type="ECO:0000256" key="1">
    <source>
        <dbReference type="SAM" id="MobiDB-lite"/>
    </source>
</evidence>
<gene>
    <name evidence="2" type="ORF">MNBD_UNCLBAC01-1421</name>
</gene>
<feature type="region of interest" description="Disordered" evidence="1">
    <location>
        <begin position="1"/>
        <end position="39"/>
    </location>
</feature>
<feature type="compositionally biased region" description="Basic and acidic residues" evidence="1">
    <location>
        <begin position="13"/>
        <end position="30"/>
    </location>
</feature>
<protein>
    <submittedName>
        <fullName evidence="2">Uncharacterized protein</fullName>
    </submittedName>
</protein>
<dbReference type="AlphaFoldDB" id="A0A3B1DHG8"/>
<organism evidence="2">
    <name type="scientific">hydrothermal vent metagenome</name>
    <dbReference type="NCBI Taxonomy" id="652676"/>
    <lineage>
        <taxon>unclassified sequences</taxon>
        <taxon>metagenomes</taxon>
        <taxon>ecological metagenomes</taxon>
    </lineage>
</organism>
<feature type="non-terminal residue" evidence="2">
    <location>
        <position position="39"/>
    </location>
</feature>
<evidence type="ECO:0000313" key="2">
    <source>
        <dbReference type="EMBL" id="VAX36223.1"/>
    </source>
</evidence>
<reference evidence="2" key="1">
    <citation type="submission" date="2018-06" db="EMBL/GenBank/DDBJ databases">
        <authorList>
            <person name="Zhirakovskaya E."/>
        </authorList>
    </citation>
    <scope>NUCLEOTIDE SEQUENCE</scope>
</reference>